<dbReference type="Proteomes" id="UP000605676">
    <property type="component" value="Unassembled WGS sequence"/>
</dbReference>
<protein>
    <submittedName>
        <fullName evidence="1">Uncharacterized protein</fullName>
    </submittedName>
</protein>
<name>A0ABS1HJY3_9BACT</name>
<dbReference type="EMBL" id="JAENRR010000025">
    <property type="protein sequence ID" value="MBK3517983.1"/>
    <property type="molecule type" value="Genomic_DNA"/>
</dbReference>
<evidence type="ECO:0000313" key="1">
    <source>
        <dbReference type="EMBL" id="MBK3517983.1"/>
    </source>
</evidence>
<sequence length="185" mass="21447">MSDSLLLNTEGIELLKERFLLDEHFQNIALPRLRLISAVKEQLSGFENLQWKVNYAPVNRSENSVSISLSDPRKKFNFHYVIPLSLRLSVHLYLGDNTFNFFEAYPVLLKNNVIKEDDYKVNATMNTLPHLIVNKGSDKYELELLRKENLLTTDVHQSNLYLLLKSAFERFNSSLFDIIIGTVQI</sequence>
<comment type="caution">
    <text evidence="1">The sequence shown here is derived from an EMBL/GenBank/DDBJ whole genome shotgun (WGS) entry which is preliminary data.</text>
</comment>
<organism evidence="1 2">
    <name type="scientific">Carboxylicivirga marina</name>
    <dbReference type="NCBI Taxonomy" id="2800988"/>
    <lineage>
        <taxon>Bacteria</taxon>
        <taxon>Pseudomonadati</taxon>
        <taxon>Bacteroidota</taxon>
        <taxon>Bacteroidia</taxon>
        <taxon>Marinilabiliales</taxon>
        <taxon>Marinilabiliaceae</taxon>
        <taxon>Carboxylicivirga</taxon>
    </lineage>
</organism>
<keyword evidence="2" id="KW-1185">Reference proteome</keyword>
<gene>
    <name evidence="1" type="ORF">JIV24_11620</name>
</gene>
<accession>A0ABS1HJY3</accession>
<proteinExistence type="predicted"/>
<evidence type="ECO:0000313" key="2">
    <source>
        <dbReference type="Proteomes" id="UP000605676"/>
    </source>
</evidence>
<reference evidence="1 2" key="1">
    <citation type="submission" date="2021-01" db="EMBL/GenBank/DDBJ databases">
        <title>Carboxyliciviraga sp.nov., isolated from coastal sediments.</title>
        <authorList>
            <person name="Lu D."/>
            <person name="Zhang T."/>
        </authorList>
    </citation>
    <scope>NUCLEOTIDE SEQUENCE [LARGE SCALE GENOMIC DNA]</scope>
    <source>
        <strain evidence="1 2">N1Y132</strain>
    </source>
</reference>
<dbReference type="RefSeq" id="WP_200465212.1">
    <property type="nucleotide sequence ID" value="NZ_JAENRR010000025.1"/>
</dbReference>